<organism evidence="2 3">
    <name type="scientific">Porites evermanni</name>
    <dbReference type="NCBI Taxonomy" id="104178"/>
    <lineage>
        <taxon>Eukaryota</taxon>
        <taxon>Metazoa</taxon>
        <taxon>Cnidaria</taxon>
        <taxon>Anthozoa</taxon>
        <taxon>Hexacorallia</taxon>
        <taxon>Scleractinia</taxon>
        <taxon>Fungiina</taxon>
        <taxon>Poritidae</taxon>
        <taxon>Porites</taxon>
    </lineage>
</organism>
<comment type="caution">
    <text evidence="2">The sequence shown here is derived from an EMBL/GenBank/DDBJ whole genome shotgun (WGS) entry which is preliminary data.</text>
</comment>
<proteinExistence type="predicted"/>
<protein>
    <recommendedName>
        <fullName evidence="1">QRICH1-like domain-containing protein</fullName>
    </recommendedName>
</protein>
<dbReference type="EMBL" id="CALNXI010003055">
    <property type="protein sequence ID" value="CAH3191990.1"/>
    <property type="molecule type" value="Genomic_DNA"/>
</dbReference>
<evidence type="ECO:0000313" key="3">
    <source>
        <dbReference type="Proteomes" id="UP001159427"/>
    </source>
</evidence>
<dbReference type="InterPro" id="IPR057926">
    <property type="entry name" value="QRICH1_dom"/>
</dbReference>
<sequence length="89" mass="10463">MLNYWLSKFVQEVAKWSKDQYPPETLYQIVCGIRQFLVEKNLAIEFNPLDSSDKRFVIFRRILDADMKDGTRAGIGLKAKQKEKEPVRL</sequence>
<gene>
    <name evidence="2" type="ORF">PEVE_00023013</name>
</gene>
<name>A0ABN8SM62_9CNID</name>
<reference evidence="2 3" key="1">
    <citation type="submission" date="2022-05" db="EMBL/GenBank/DDBJ databases">
        <authorList>
            <consortium name="Genoscope - CEA"/>
            <person name="William W."/>
        </authorList>
    </citation>
    <scope>NUCLEOTIDE SEQUENCE [LARGE SCALE GENOMIC DNA]</scope>
</reference>
<evidence type="ECO:0000259" key="1">
    <source>
        <dbReference type="Pfam" id="PF25561"/>
    </source>
</evidence>
<keyword evidence="3" id="KW-1185">Reference proteome</keyword>
<feature type="domain" description="QRICH1-like" evidence="1">
    <location>
        <begin position="2"/>
        <end position="45"/>
    </location>
</feature>
<evidence type="ECO:0000313" key="2">
    <source>
        <dbReference type="EMBL" id="CAH3191990.1"/>
    </source>
</evidence>
<dbReference type="Proteomes" id="UP001159427">
    <property type="component" value="Unassembled WGS sequence"/>
</dbReference>
<accession>A0ABN8SM62</accession>
<dbReference type="Pfam" id="PF25561">
    <property type="entry name" value="QRICH1"/>
    <property type="match status" value="1"/>
</dbReference>